<name>A0A1Y1ICG4_KLENI</name>
<keyword evidence="2" id="KW-0472">Membrane</keyword>
<dbReference type="EMBL" id="DF237258">
    <property type="protein sequence ID" value="GAQ86761.1"/>
    <property type="molecule type" value="Genomic_DNA"/>
</dbReference>
<evidence type="ECO:0000256" key="1">
    <source>
        <dbReference type="SAM" id="MobiDB-lite"/>
    </source>
</evidence>
<keyword evidence="4" id="KW-1185">Reference proteome</keyword>
<evidence type="ECO:0008006" key="5">
    <source>
        <dbReference type="Google" id="ProtNLM"/>
    </source>
</evidence>
<sequence>MTSEAEVTAAVAAARNAAAAAVGTPEEGKATPEGGKVTTEEGKVSTLVVEHEKRIKEEEESAKVVKSPIKEEKLPTEQDADKPILMKGIEQPEEPHAMVPIMAPEVVPAVAPVAVDTPPHPEVEAPVKDATPPEHAVAPEPDLEADLGPPVEASPPAEEDGFDPAAYARQAALGQLDRDKDGLITGDDLVAAAHQYETLKKKVKWYRRCAGIAVILLIIVIGIWIGIAILAGRVTGGVKVVGGGFYVSRGNGDVVSTGRSLYEMRTPVATELLTLTPAQLETLETVTFGVSGQPSEVFMKVAGLASRANFVELRSATGARLTVVPGAQTYASATGPSAPATVTSAYTFAPVS</sequence>
<proteinExistence type="predicted"/>
<feature type="region of interest" description="Disordered" evidence="1">
    <location>
        <begin position="1"/>
        <end position="84"/>
    </location>
</feature>
<organism evidence="3 4">
    <name type="scientific">Klebsormidium nitens</name>
    <name type="common">Green alga</name>
    <name type="synonym">Ulothrix nitens</name>
    <dbReference type="NCBI Taxonomy" id="105231"/>
    <lineage>
        <taxon>Eukaryota</taxon>
        <taxon>Viridiplantae</taxon>
        <taxon>Streptophyta</taxon>
        <taxon>Klebsormidiophyceae</taxon>
        <taxon>Klebsormidiales</taxon>
        <taxon>Klebsormidiaceae</taxon>
        <taxon>Klebsormidium</taxon>
    </lineage>
</organism>
<evidence type="ECO:0000256" key="2">
    <source>
        <dbReference type="SAM" id="Phobius"/>
    </source>
</evidence>
<evidence type="ECO:0000313" key="4">
    <source>
        <dbReference type="Proteomes" id="UP000054558"/>
    </source>
</evidence>
<dbReference type="PROSITE" id="PS00018">
    <property type="entry name" value="EF_HAND_1"/>
    <property type="match status" value="1"/>
</dbReference>
<evidence type="ECO:0000313" key="3">
    <source>
        <dbReference type="EMBL" id="GAQ86761.1"/>
    </source>
</evidence>
<keyword evidence="2" id="KW-0812">Transmembrane</keyword>
<feature type="compositionally biased region" description="Low complexity" evidence="1">
    <location>
        <begin position="1"/>
        <end position="22"/>
    </location>
</feature>
<dbReference type="InterPro" id="IPR018247">
    <property type="entry name" value="EF_Hand_1_Ca_BS"/>
</dbReference>
<gene>
    <name evidence="3" type="ORF">KFL_003090180</name>
</gene>
<keyword evidence="2" id="KW-1133">Transmembrane helix</keyword>
<dbReference type="AlphaFoldDB" id="A0A1Y1ICG4"/>
<dbReference type="Proteomes" id="UP000054558">
    <property type="component" value="Unassembled WGS sequence"/>
</dbReference>
<feature type="region of interest" description="Disordered" evidence="1">
    <location>
        <begin position="115"/>
        <end position="162"/>
    </location>
</feature>
<feature type="transmembrane region" description="Helical" evidence="2">
    <location>
        <begin position="209"/>
        <end position="231"/>
    </location>
</feature>
<reference evidence="3 4" key="1">
    <citation type="journal article" date="2014" name="Nat. Commun.">
        <title>Klebsormidium flaccidum genome reveals primary factors for plant terrestrial adaptation.</title>
        <authorList>
            <person name="Hori K."/>
            <person name="Maruyama F."/>
            <person name="Fujisawa T."/>
            <person name="Togashi T."/>
            <person name="Yamamoto N."/>
            <person name="Seo M."/>
            <person name="Sato S."/>
            <person name="Yamada T."/>
            <person name="Mori H."/>
            <person name="Tajima N."/>
            <person name="Moriyama T."/>
            <person name="Ikeuchi M."/>
            <person name="Watanabe M."/>
            <person name="Wada H."/>
            <person name="Kobayashi K."/>
            <person name="Saito M."/>
            <person name="Masuda T."/>
            <person name="Sasaki-Sekimoto Y."/>
            <person name="Mashiguchi K."/>
            <person name="Awai K."/>
            <person name="Shimojima M."/>
            <person name="Masuda S."/>
            <person name="Iwai M."/>
            <person name="Nobusawa T."/>
            <person name="Narise T."/>
            <person name="Kondo S."/>
            <person name="Saito H."/>
            <person name="Sato R."/>
            <person name="Murakawa M."/>
            <person name="Ihara Y."/>
            <person name="Oshima-Yamada Y."/>
            <person name="Ohtaka K."/>
            <person name="Satoh M."/>
            <person name="Sonobe K."/>
            <person name="Ishii M."/>
            <person name="Ohtani R."/>
            <person name="Kanamori-Sato M."/>
            <person name="Honoki R."/>
            <person name="Miyazaki D."/>
            <person name="Mochizuki H."/>
            <person name="Umetsu J."/>
            <person name="Higashi K."/>
            <person name="Shibata D."/>
            <person name="Kamiya Y."/>
            <person name="Sato N."/>
            <person name="Nakamura Y."/>
            <person name="Tabata S."/>
            <person name="Ida S."/>
            <person name="Kurokawa K."/>
            <person name="Ohta H."/>
        </authorList>
    </citation>
    <scope>NUCLEOTIDE SEQUENCE [LARGE SCALE GENOMIC DNA]</scope>
    <source>
        <strain evidence="3 4">NIES-2285</strain>
    </source>
</reference>
<feature type="compositionally biased region" description="Basic and acidic residues" evidence="1">
    <location>
        <begin position="38"/>
        <end position="84"/>
    </location>
</feature>
<accession>A0A1Y1ICG4</accession>
<protein>
    <recommendedName>
        <fullName evidence="5">EF-hand domain-containing protein</fullName>
    </recommendedName>
</protein>